<evidence type="ECO:0000313" key="20">
    <source>
        <dbReference type="Proteomes" id="UP000030706"/>
    </source>
</evidence>
<evidence type="ECO:0000259" key="18">
    <source>
        <dbReference type="Pfam" id="PF04548"/>
    </source>
</evidence>
<dbReference type="GO" id="GO:0016020">
    <property type="term" value="C:membrane"/>
    <property type="evidence" value="ECO:0007669"/>
    <property type="project" value="UniProtKB-SubCell"/>
</dbReference>
<evidence type="ECO:0000256" key="11">
    <source>
        <dbReference type="ARBA" id="ARBA00022842"/>
    </source>
</evidence>
<feature type="coiled-coil region" evidence="17">
    <location>
        <begin position="715"/>
        <end position="747"/>
    </location>
</feature>
<keyword evidence="20" id="KW-1185">Reference proteome</keyword>
<evidence type="ECO:0000313" key="19">
    <source>
        <dbReference type="EMBL" id="KEQ79112.1"/>
    </source>
</evidence>
<keyword evidence="10" id="KW-1002">Plastid outer membrane</keyword>
<dbReference type="EMBL" id="KL585009">
    <property type="protein sequence ID" value="KEQ79112.1"/>
    <property type="molecule type" value="Genomic_DNA"/>
</dbReference>
<evidence type="ECO:0000256" key="8">
    <source>
        <dbReference type="ARBA" id="ARBA00022741"/>
    </source>
</evidence>
<keyword evidence="14" id="KW-0342">GTP-binding</keyword>
<dbReference type="GO" id="GO:0005525">
    <property type="term" value="F:GTP binding"/>
    <property type="evidence" value="ECO:0007669"/>
    <property type="project" value="UniProtKB-KW"/>
</dbReference>
<dbReference type="Gene3D" id="3.40.50.300">
    <property type="entry name" value="P-loop containing nucleotide triphosphate hydrolases"/>
    <property type="match status" value="1"/>
</dbReference>
<feature type="domain" description="AIG1-type G" evidence="18">
    <location>
        <begin position="435"/>
        <end position="571"/>
    </location>
</feature>
<keyword evidence="11" id="KW-0460">Magnesium</keyword>
<keyword evidence="3" id="KW-0813">Transport</keyword>
<dbReference type="PANTHER" id="PTHR10903:SF135">
    <property type="entry name" value="TRANSLOCASE OF CHLOROPLAST 120, CHLOROPLASTIC-RELATED"/>
    <property type="match status" value="1"/>
</dbReference>
<name>A0A074XAR0_AURPU</name>
<evidence type="ECO:0000256" key="12">
    <source>
        <dbReference type="ARBA" id="ARBA00022927"/>
    </source>
</evidence>
<dbReference type="Pfam" id="PF04548">
    <property type="entry name" value="AIG1"/>
    <property type="match status" value="1"/>
</dbReference>
<keyword evidence="6" id="KW-0812">Transmembrane</keyword>
<dbReference type="HOGENOM" id="CLU_299343_0_0_1"/>
<keyword evidence="13" id="KW-1133">Transmembrane helix</keyword>
<evidence type="ECO:0000256" key="1">
    <source>
        <dbReference type="ARBA" id="ARBA00001946"/>
    </source>
</evidence>
<sequence length="1002" mass="113625">MAKDHSTTPSTNIEIFDECMEFSFEFESISEAVEDVARFSTAGRFASARKISTESLESNMHVFPIGFEVLRLLYDQGQHKTLHDIIHQGTFYKKWSNQEKNIVSLMKFVAMSSIYADTRYVFHELKPSVIVASSLEKISIGDMSTENMIETVLLLRLLYFSHEVRQQIPPRKFSVLGGEAPSTVVSWFLQKEYFWAAEDVLHVCFRRSKVGMHEIKLPEIWSAIEWFLSNTDDERRIWAQFSILQTFCEGCLCQGLLNPDSDGSETPSPWNRRLNDLTLLVMKLEAKAQENEWKGSRATIRHDLLQLDWALWQRLAEGTLSVESETLRELYELNGQAQRNQDDRLQSGIQWRIEVLANSIDPDTIASTSGLIEVPMQIYTTRQKMIQRLDPTERRRFIHGSRKISGLLAEQIDKAIPEDEEPSASTALEPTRIRKTILLLGKTGTGKSTLLRTITGKYAATTNHKSTTSGIQKESCIRADGALLQVIDTPGFEDPEVSDYNTFERICKFLREDYLAARPLDCLFYLIDISSNRITASEIRQAKTLKSLVGENNWDHVYFIFTRGITDAGDDDELLRKKEHQDGMEKRYRREIFGDAARKGARFIHVGLDFGDRKELEELVGKRRVSPQREGGFIDNPIDEDDQETELLGEELSTSVRKNAHRPASYAQVDTMISAVLKIKTPVVFECQHEMCRLDRPFMKTQVALSFETQTRNEYDTATIDAAHYKLEREKAEAQRATAVKELEEDTTHTTEERQKIAELDADIADLDLWTEEVEAVRRQLEKDISAIEASAGWTPRLIVYNSTDTDLHLRAFPSGLLPGLIAKFENKVQSKKFRAIHCTPGQYRLEAFLGMSGNEITKSSVSSVTSGIIGTLAVGSPLHTAIAASVASFAASNIVRAIWNARQNEHFRSQVLENETGSVTISSSIPVEDLDPRIKTQMIIMEATRKGEVICIFKSDSFDLIKCTRLEIVGGPSRKDQGPVTEYKFDGSTREMSVHRVDLYA</sequence>
<dbReference type="RefSeq" id="XP_029755299.1">
    <property type="nucleotide sequence ID" value="XM_029908123.1"/>
</dbReference>
<evidence type="ECO:0000256" key="13">
    <source>
        <dbReference type="ARBA" id="ARBA00022989"/>
    </source>
</evidence>
<dbReference type="AlphaFoldDB" id="A0A074XAR0"/>
<dbReference type="PANTHER" id="PTHR10903">
    <property type="entry name" value="GTPASE, IMAP FAMILY MEMBER-RELATED"/>
    <property type="match status" value="1"/>
</dbReference>
<keyword evidence="15" id="KW-0472">Membrane</keyword>
<comment type="cofactor">
    <cofactor evidence="1">
        <name>Mg(2+)</name>
        <dbReference type="ChEBI" id="CHEBI:18420"/>
    </cofactor>
</comment>
<evidence type="ECO:0000256" key="14">
    <source>
        <dbReference type="ARBA" id="ARBA00023134"/>
    </source>
</evidence>
<evidence type="ECO:0000256" key="3">
    <source>
        <dbReference type="ARBA" id="ARBA00022448"/>
    </source>
</evidence>
<keyword evidence="4" id="KW-0150">Chloroplast</keyword>
<keyword evidence="12" id="KW-0653">Protein transport</keyword>
<comment type="subcellular location">
    <subcellularLocation>
        <location evidence="2">Membrane</location>
        <topology evidence="2">Single-pass membrane protein</topology>
    </subcellularLocation>
    <subcellularLocation>
        <location evidence="16">Plastid</location>
        <location evidence="16">Chloroplast outer membrane</location>
    </subcellularLocation>
</comment>
<dbReference type="GO" id="GO:0046872">
    <property type="term" value="F:metal ion binding"/>
    <property type="evidence" value="ECO:0007669"/>
    <property type="project" value="UniProtKB-KW"/>
</dbReference>
<dbReference type="GeneID" id="40750429"/>
<keyword evidence="8" id="KW-0547">Nucleotide-binding</keyword>
<dbReference type="GO" id="GO:0016787">
    <property type="term" value="F:hydrolase activity"/>
    <property type="evidence" value="ECO:0007669"/>
    <property type="project" value="UniProtKB-KW"/>
</dbReference>
<dbReference type="STRING" id="1043002.A0A074XAR0"/>
<dbReference type="InterPro" id="IPR045058">
    <property type="entry name" value="GIMA/IAN/Toc"/>
</dbReference>
<evidence type="ECO:0000256" key="5">
    <source>
        <dbReference type="ARBA" id="ARBA00022640"/>
    </source>
</evidence>
<evidence type="ECO:0000256" key="10">
    <source>
        <dbReference type="ARBA" id="ARBA00022805"/>
    </source>
</evidence>
<evidence type="ECO:0000256" key="15">
    <source>
        <dbReference type="ARBA" id="ARBA00023136"/>
    </source>
</evidence>
<keyword evidence="7" id="KW-0479">Metal-binding</keyword>
<organism evidence="19 20">
    <name type="scientific">Aureobasidium pullulans EXF-150</name>
    <dbReference type="NCBI Taxonomy" id="1043002"/>
    <lineage>
        <taxon>Eukaryota</taxon>
        <taxon>Fungi</taxon>
        <taxon>Dikarya</taxon>
        <taxon>Ascomycota</taxon>
        <taxon>Pezizomycotina</taxon>
        <taxon>Dothideomycetes</taxon>
        <taxon>Dothideomycetidae</taxon>
        <taxon>Dothideales</taxon>
        <taxon>Saccotheciaceae</taxon>
        <taxon>Aureobasidium</taxon>
    </lineage>
</organism>
<dbReference type="Proteomes" id="UP000030706">
    <property type="component" value="Unassembled WGS sequence"/>
</dbReference>
<dbReference type="GO" id="GO:0015031">
    <property type="term" value="P:protein transport"/>
    <property type="evidence" value="ECO:0007669"/>
    <property type="project" value="UniProtKB-KW"/>
</dbReference>
<keyword evidence="9" id="KW-0378">Hydrolase</keyword>
<dbReference type="OrthoDB" id="8954335at2759"/>
<dbReference type="SUPFAM" id="SSF52540">
    <property type="entry name" value="P-loop containing nucleoside triphosphate hydrolases"/>
    <property type="match status" value="1"/>
</dbReference>
<gene>
    <name evidence="19" type="ORF">M438DRAFT_369700</name>
</gene>
<evidence type="ECO:0000256" key="16">
    <source>
        <dbReference type="ARBA" id="ARBA00024013"/>
    </source>
</evidence>
<evidence type="ECO:0000256" key="6">
    <source>
        <dbReference type="ARBA" id="ARBA00022692"/>
    </source>
</evidence>
<dbReference type="InterPro" id="IPR006703">
    <property type="entry name" value="G_AIG1"/>
</dbReference>
<dbReference type="InterPro" id="IPR027417">
    <property type="entry name" value="P-loop_NTPase"/>
</dbReference>
<evidence type="ECO:0000256" key="4">
    <source>
        <dbReference type="ARBA" id="ARBA00022528"/>
    </source>
</evidence>
<keyword evidence="17" id="KW-0175">Coiled coil</keyword>
<reference evidence="19 20" key="1">
    <citation type="journal article" date="2014" name="BMC Genomics">
        <title>Genome sequencing of four Aureobasidium pullulans varieties: biotechnological potential, stress tolerance, and description of new species.</title>
        <authorList>
            <person name="Gostin Ar C."/>
            <person name="Ohm R.A."/>
            <person name="Kogej T."/>
            <person name="Sonjak S."/>
            <person name="Turk M."/>
            <person name="Zajc J."/>
            <person name="Zalar P."/>
            <person name="Grube M."/>
            <person name="Sun H."/>
            <person name="Han J."/>
            <person name="Sharma A."/>
            <person name="Chiniquy J."/>
            <person name="Ngan C.Y."/>
            <person name="Lipzen A."/>
            <person name="Barry K."/>
            <person name="Grigoriev I.V."/>
            <person name="Gunde-Cimerman N."/>
        </authorList>
    </citation>
    <scope>NUCLEOTIDE SEQUENCE [LARGE SCALE GENOMIC DNA]</scope>
    <source>
        <strain evidence="19 20">EXF-150</strain>
    </source>
</reference>
<protein>
    <recommendedName>
        <fullName evidence="18">AIG1-type G domain-containing protein</fullName>
    </recommendedName>
</protein>
<proteinExistence type="predicted"/>
<accession>A0A074XAR0</accession>
<evidence type="ECO:0000256" key="9">
    <source>
        <dbReference type="ARBA" id="ARBA00022801"/>
    </source>
</evidence>
<keyword evidence="5" id="KW-0934">Plastid</keyword>
<evidence type="ECO:0000256" key="17">
    <source>
        <dbReference type="SAM" id="Coils"/>
    </source>
</evidence>
<evidence type="ECO:0000256" key="7">
    <source>
        <dbReference type="ARBA" id="ARBA00022723"/>
    </source>
</evidence>
<evidence type="ECO:0000256" key="2">
    <source>
        <dbReference type="ARBA" id="ARBA00004167"/>
    </source>
</evidence>